<dbReference type="SUPFAM" id="SSF63411">
    <property type="entry name" value="LuxS/MPP-like metallohydrolase"/>
    <property type="match status" value="2"/>
</dbReference>
<comment type="caution">
    <text evidence="2">The sequence shown here is derived from an EMBL/GenBank/DDBJ whole genome shotgun (WGS) entry which is preliminary data.</text>
</comment>
<dbReference type="Gene3D" id="3.30.830.10">
    <property type="entry name" value="Metalloenzyme, LuxS/M16 peptidase-like"/>
    <property type="match status" value="2"/>
</dbReference>
<name>A0ABV2W6H0_9ACTN</name>
<accession>A0ABV2W6H0</accession>
<organism evidence="2 3">
    <name type="scientific">Streptomyces lavendulocolor</name>
    <dbReference type="NCBI Taxonomy" id="67316"/>
    <lineage>
        <taxon>Bacteria</taxon>
        <taxon>Bacillati</taxon>
        <taxon>Actinomycetota</taxon>
        <taxon>Actinomycetes</taxon>
        <taxon>Kitasatosporales</taxon>
        <taxon>Streptomycetaceae</taxon>
        <taxon>Streptomyces</taxon>
    </lineage>
</organism>
<keyword evidence="3" id="KW-1185">Reference proteome</keyword>
<feature type="region of interest" description="Disordered" evidence="1">
    <location>
        <begin position="174"/>
        <end position="193"/>
    </location>
</feature>
<proteinExistence type="predicted"/>
<evidence type="ECO:0000313" key="2">
    <source>
        <dbReference type="EMBL" id="MEU0709132.1"/>
    </source>
</evidence>
<dbReference type="RefSeq" id="WP_359659428.1">
    <property type="nucleotide sequence ID" value="NZ_JBEXZP010000583.1"/>
</dbReference>
<sequence>MQRTTVDGITVLWAPGPAPLAAALTFGCGARDETFRTIGVTHLIEHLVMSTLPRLHHEHNASVDLEATRFTASGRPDQITAFLAAVCAALSDLPLDRIPHEAGVLTAEASSVTFPAAAFLLNQRYGARGPGLAPYIGPGHDRLPPDTVQAHAAAYFTRANAVLQLTGPPPEGLRLPLPEGRPPHRTAPAARTGASWDEAPIEGAGIALAMPLGSPAAALGLALLEHRLTDVARHRRGLSYAVLAESCPRDAHTMDALVALDSRPGHDAETAELLWQEALRLSRELPTEDELVEEIEGFRESYEDPRAVQAELDLAASRELSGLPARDAATRLAGLRSVAPEEIRACFARALTTAQLVVAPDVEPRLTGPDGRPLPRGGCCGPGPLPAGEVFRPPLLARARYGAARRSRLVLTDDGVAELDGDGRPHRMPFDEIVGVERDGDDRTLFGASGCLIELSPQKYSGCGKVVRAVDAAVPAGLAYEVSDLVPQEREEIRPPSPARLSRT</sequence>
<dbReference type="EMBL" id="JBEXZR010000014">
    <property type="protein sequence ID" value="MEU0709132.1"/>
    <property type="molecule type" value="Genomic_DNA"/>
</dbReference>
<evidence type="ECO:0000313" key="3">
    <source>
        <dbReference type="Proteomes" id="UP001550378"/>
    </source>
</evidence>
<evidence type="ECO:0008006" key="4">
    <source>
        <dbReference type="Google" id="ProtNLM"/>
    </source>
</evidence>
<evidence type="ECO:0000256" key="1">
    <source>
        <dbReference type="SAM" id="MobiDB-lite"/>
    </source>
</evidence>
<dbReference type="Proteomes" id="UP001550378">
    <property type="component" value="Unassembled WGS sequence"/>
</dbReference>
<protein>
    <recommendedName>
        <fullName evidence="4">Insulinase family protein</fullName>
    </recommendedName>
</protein>
<dbReference type="PROSITE" id="PS51257">
    <property type="entry name" value="PROKAR_LIPOPROTEIN"/>
    <property type="match status" value="1"/>
</dbReference>
<reference evidence="2 3" key="1">
    <citation type="submission" date="2024-06" db="EMBL/GenBank/DDBJ databases">
        <title>The Natural Products Discovery Center: Release of the First 8490 Sequenced Strains for Exploring Actinobacteria Biosynthetic Diversity.</title>
        <authorList>
            <person name="Kalkreuter E."/>
            <person name="Kautsar S.A."/>
            <person name="Yang D."/>
            <person name="Bader C.D."/>
            <person name="Teijaro C.N."/>
            <person name="Fluegel L."/>
            <person name="Davis C.M."/>
            <person name="Simpson J.R."/>
            <person name="Lauterbach L."/>
            <person name="Steele A.D."/>
            <person name="Gui C."/>
            <person name="Meng S."/>
            <person name="Li G."/>
            <person name="Viehrig K."/>
            <person name="Ye F."/>
            <person name="Su P."/>
            <person name="Kiefer A.F."/>
            <person name="Nichols A."/>
            <person name="Cepeda A.J."/>
            <person name="Yan W."/>
            <person name="Fan B."/>
            <person name="Jiang Y."/>
            <person name="Adhikari A."/>
            <person name="Zheng C.-J."/>
            <person name="Schuster L."/>
            <person name="Cowan T.M."/>
            <person name="Smanski M.J."/>
            <person name="Chevrette M.G."/>
            <person name="De Carvalho L.P.S."/>
            <person name="Shen B."/>
        </authorList>
    </citation>
    <scope>NUCLEOTIDE SEQUENCE [LARGE SCALE GENOMIC DNA]</scope>
    <source>
        <strain evidence="2 3">NPDC006337</strain>
    </source>
</reference>
<gene>
    <name evidence="2" type="ORF">ABZ508_17385</name>
</gene>
<dbReference type="InterPro" id="IPR011249">
    <property type="entry name" value="Metalloenz_LuxS/M16"/>
</dbReference>